<protein>
    <submittedName>
        <fullName evidence="1">Nucleotidyl transferase</fullName>
    </submittedName>
</protein>
<proteinExistence type="predicted"/>
<dbReference type="EMBL" id="MT872813">
    <property type="protein sequence ID" value="QWS78959.1"/>
    <property type="molecule type" value="Genomic_DNA"/>
</dbReference>
<dbReference type="GO" id="GO:0016740">
    <property type="term" value="F:transferase activity"/>
    <property type="evidence" value="ECO:0007669"/>
    <property type="project" value="UniProtKB-KW"/>
</dbReference>
<dbReference type="InterPro" id="IPR014942">
    <property type="entry name" value="AbiEii"/>
</dbReference>
<accession>A0A8F2DF62</accession>
<dbReference type="Gene3D" id="3.10.450.620">
    <property type="entry name" value="JHP933, nucleotidyltransferase-like core domain"/>
    <property type="match status" value="1"/>
</dbReference>
<reference evidence="1" key="1">
    <citation type="journal article" date="2021" name="Infect. Genet. Evol.">
        <title>Novel prophage-like sequences in Mycoplasma anserisalpingitidis.</title>
        <authorList>
            <person name="Kovacs A.B."/>
            <person name="Wehmann E."/>
            <person name="Svab D."/>
            <person name="Beko K."/>
            <person name="Grozner D."/>
            <person name="Mitter A."/>
            <person name="Bali K."/>
            <person name="Morrow C.J."/>
            <person name="Banyai K."/>
            <person name="Gyuranecz M."/>
        </authorList>
    </citation>
    <scope>NUCLEOTIDE SEQUENCE</scope>
    <source>
        <strain evidence="1">MYCAV669</strain>
    </source>
</reference>
<dbReference type="Pfam" id="PF08843">
    <property type="entry name" value="AbiEii"/>
    <property type="match status" value="1"/>
</dbReference>
<organism evidence="1">
    <name type="scientific">Mycoplasma anserisalpingitidis</name>
    <dbReference type="NCBI Taxonomy" id="519450"/>
    <lineage>
        <taxon>Bacteria</taxon>
        <taxon>Bacillati</taxon>
        <taxon>Mycoplasmatota</taxon>
        <taxon>Mollicutes</taxon>
        <taxon>Mycoplasmataceae</taxon>
        <taxon>Mycoplasma</taxon>
    </lineage>
</organism>
<keyword evidence="1" id="KW-0808">Transferase</keyword>
<dbReference type="AlphaFoldDB" id="A0A8F2DF62"/>
<sequence>MYKTAQSFKDSISNRSKITGISAEILFARYMMDRFLDRLSNSIYQQHFIFKGGLLISSLLGIENRTTMDIDTTVRNITFSKENINSIISDILKIDVNDNIQMKIWKIENIMKTRDNPGFRIIIECSIEKAKFFIRIDVSTGDCITPSEIEYTYETFIENKKLNLKTYPIETILSEKVQTILSRGKNNTRMRDFYDIHLLVETQKYNEKIFKQALINTCTNRNSLHILNEPFTYLKELENDDTLLSLWVKYQNTFSYAKTVKWECIFKSINKLIKVLEEYS</sequence>
<name>A0A8F2DF62_9MOLU</name>
<evidence type="ECO:0000313" key="1">
    <source>
        <dbReference type="EMBL" id="QWS78959.1"/>
    </source>
</evidence>